<dbReference type="Proteomes" id="UP000053477">
    <property type="component" value="Unassembled WGS sequence"/>
</dbReference>
<organism evidence="1 2">
    <name type="scientific">Schizopora paradoxa</name>
    <dbReference type="NCBI Taxonomy" id="27342"/>
    <lineage>
        <taxon>Eukaryota</taxon>
        <taxon>Fungi</taxon>
        <taxon>Dikarya</taxon>
        <taxon>Basidiomycota</taxon>
        <taxon>Agaricomycotina</taxon>
        <taxon>Agaricomycetes</taxon>
        <taxon>Hymenochaetales</taxon>
        <taxon>Schizoporaceae</taxon>
        <taxon>Schizopora</taxon>
    </lineage>
</organism>
<evidence type="ECO:0000313" key="1">
    <source>
        <dbReference type="EMBL" id="KLO08715.1"/>
    </source>
</evidence>
<name>A0A0H2RA13_9AGAM</name>
<keyword evidence="2" id="KW-1185">Reference proteome</keyword>
<protein>
    <submittedName>
        <fullName evidence="1">Uncharacterized protein</fullName>
    </submittedName>
</protein>
<reference evidence="1 2" key="1">
    <citation type="submission" date="2015-04" db="EMBL/GenBank/DDBJ databases">
        <title>Complete genome sequence of Schizopora paradoxa KUC8140, a cosmopolitan wood degrader in East Asia.</title>
        <authorList>
            <consortium name="DOE Joint Genome Institute"/>
            <person name="Min B."/>
            <person name="Park H."/>
            <person name="Jang Y."/>
            <person name="Kim J.-J."/>
            <person name="Kim K.H."/>
            <person name="Pangilinan J."/>
            <person name="Lipzen A."/>
            <person name="Riley R."/>
            <person name="Grigoriev I.V."/>
            <person name="Spatafora J.W."/>
            <person name="Choi I.-G."/>
        </authorList>
    </citation>
    <scope>NUCLEOTIDE SEQUENCE [LARGE SCALE GENOMIC DNA]</scope>
    <source>
        <strain evidence="1 2">KUC8140</strain>
    </source>
</reference>
<evidence type="ECO:0000313" key="2">
    <source>
        <dbReference type="Proteomes" id="UP000053477"/>
    </source>
</evidence>
<dbReference type="EMBL" id="KQ086080">
    <property type="protein sequence ID" value="KLO08715.1"/>
    <property type="molecule type" value="Genomic_DNA"/>
</dbReference>
<accession>A0A0H2RA13</accession>
<proteinExistence type="predicted"/>
<dbReference type="AlphaFoldDB" id="A0A0H2RA13"/>
<gene>
    <name evidence="1" type="ORF">SCHPADRAFT_598175</name>
</gene>
<sequence length="171" mass="18743">MAVNTMSSEHRILLSLHPWQLYVGGDNFLSSSLSSTAIPGEDFDGRWASFIIRHDDDLPSPISRHRHLVFNPSSSLQLVTPPRSIGIAQPFGCSKPRFPKSPGIQPYCASPSPIVTILPSSATTTKSPSAILPVINIHASPPRHSTSFLDHDLDHDHDHGRALPRFLPFSL</sequence>
<dbReference type="InParanoid" id="A0A0H2RA13"/>